<accession>A0A937RE42</accession>
<gene>
    <name evidence="2" type="ORF">I7412_15685</name>
</gene>
<evidence type="ECO:0000313" key="3">
    <source>
        <dbReference type="Proteomes" id="UP000604475"/>
    </source>
</evidence>
<protein>
    <submittedName>
        <fullName evidence="2">Uncharacterized protein</fullName>
    </submittedName>
</protein>
<keyword evidence="1" id="KW-0812">Transmembrane</keyword>
<feature type="transmembrane region" description="Helical" evidence="1">
    <location>
        <begin position="47"/>
        <end position="67"/>
    </location>
</feature>
<evidence type="ECO:0000313" key="2">
    <source>
        <dbReference type="EMBL" id="MBL7628567.1"/>
    </source>
</evidence>
<feature type="transmembrane region" description="Helical" evidence="1">
    <location>
        <begin position="7"/>
        <end position="27"/>
    </location>
</feature>
<dbReference type="EMBL" id="JAEACQ010000192">
    <property type="protein sequence ID" value="MBL7628567.1"/>
    <property type="molecule type" value="Genomic_DNA"/>
</dbReference>
<dbReference type="Proteomes" id="UP000604475">
    <property type="component" value="Unassembled WGS sequence"/>
</dbReference>
<organism evidence="2 3">
    <name type="scientific">Frankia nepalensis</name>
    <dbReference type="NCBI Taxonomy" id="1836974"/>
    <lineage>
        <taxon>Bacteria</taxon>
        <taxon>Bacillati</taxon>
        <taxon>Actinomycetota</taxon>
        <taxon>Actinomycetes</taxon>
        <taxon>Frankiales</taxon>
        <taxon>Frankiaceae</taxon>
        <taxon>Frankia</taxon>
    </lineage>
</organism>
<comment type="caution">
    <text evidence="2">The sequence shown here is derived from an EMBL/GenBank/DDBJ whole genome shotgun (WGS) entry which is preliminary data.</text>
</comment>
<dbReference type="RefSeq" id="WP_203004088.1">
    <property type="nucleotide sequence ID" value="NZ_JADWYU010000188.1"/>
</dbReference>
<name>A0A937RE42_9ACTN</name>
<keyword evidence="3" id="KW-1185">Reference proteome</keyword>
<evidence type="ECO:0000256" key="1">
    <source>
        <dbReference type="SAM" id="Phobius"/>
    </source>
</evidence>
<keyword evidence="1" id="KW-1133">Transmembrane helix</keyword>
<proteinExistence type="predicted"/>
<dbReference type="AlphaFoldDB" id="A0A937RE42"/>
<reference evidence="2" key="1">
    <citation type="submission" date="2020-12" db="EMBL/GenBank/DDBJ databases">
        <title>Genomic characterization of non-nitrogen-fixing Frankia strains.</title>
        <authorList>
            <person name="Carlos-Shanley C."/>
            <person name="Guerra T."/>
            <person name="Hahn D."/>
        </authorList>
    </citation>
    <scope>NUCLEOTIDE SEQUENCE</scope>
    <source>
        <strain evidence="2">CN6</strain>
    </source>
</reference>
<sequence>MPTDVVALVPTVVGLTLCCLTVVFGLGGPPWAADGVVNGLRALALDFAPSGEVLVAALGCALATGLWRMAGARRNAGRAPACPPAGHGPP</sequence>
<keyword evidence="1" id="KW-0472">Membrane</keyword>